<reference evidence="4 5" key="1">
    <citation type="submission" date="2013-05" db="EMBL/GenBank/DDBJ databases">
        <title>Genome assembly of Chondromyces apiculatus DSM 436.</title>
        <authorList>
            <person name="Sharma G."/>
            <person name="Khatri I."/>
            <person name="Kaur C."/>
            <person name="Mayilraj S."/>
            <person name="Subramanian S."/>
        </authorList>
    </citation>
    <scope>NUCLEOTIDE SEQUENCE [LARGE SCALE GENOMIC DNA]</scope>
    <source>
        <strain evidence="4 5">DSM 436</strain>
    </source>
</reference>
<dbReference type="Proteomes" id="UP000019678">
    <property type="component" value="Unassembled WGS sequence"/>
</dbReference>
<dbReference type="SUPFAM" id="SSF55785">
    <property type="entry name" value="PYP-like sensor domain (PAS domain)"/>
    <property type="match status" value="2"/>
</dbReference>
<evidence type="ECO:0000256" key="1">
    <source>
        <dbReference type="ARBA" id="ARBA00022553"/>
    </source>
</evidence>
<dbReference type="SMART" id="SM00091">
    <property type="entry name" value="PAS"/>
    <property type="match status" value="2"/>
</dbReference>
<dbReference type="Pfam" id="PF13426">
    <property type="entry name" value="PAS_9"/>
    <property type="match status" value="1"/>
</dbReference>
<dbReference type="CDD" id="cd00130">
    <property type="entry name" value="PAS"/>
    <property type="match status" value="1"/>
</dbReference>
<keyword evidence="5" id="KW-1185">Reference proteome</keyword>
<dbReference type="Pfam" id="PF08448">
    <property type="entry name" value="PAS_4"/>
    <property type="match status" value="1"/>
</dbReference>
<comment type="caution">
    <text evidence="4">The sequence shown here is derived from an EMBL/GenBank/DDBJ whole genome shotgun (WGS) entry which is preliminary data.</text>
</comment>
<protein>
    <submittedName>
        <fullName evidence="4">RsbR, positive regulator of sigma-B</fullName>
    </submittedName>
</protein>
<name>A0A017TBY3_9BACT</name>
<dbReference type="InterPro" id="IPR002645">
    <property type="entry name" value="STAS_dom"/>
</dbReference>
<sequence length="437" mass="47097">MIALDDLDDALRTENDTLRAQVTLLQGEVGVVTRERNDLRGAMLQMPALIVLLQGKDHVITFANQPWLNAVGPRHKDVIGKTIREVLPELAGQGIYELLDGVFTTGATFLGEGIPLDLDRFGTGQVERGYYTFHYIAHRGLDGEIIGIVVHAADVTSEYLARQQVQRLNAKLSTFFALAENAPDGIIVTTDGKISYANPAFRSMVAQGEACIGKSHAELVDDVSREVLREAEATSSPEEAWQGMLNYCRSDGSTFLGQASHFTIRDEAGGIRAVGSILRDLTDQRRNEEERDALREQALAAHQRAIRELSTPLIPLADGLVVMPLLGTIDSSRAKQIMETLLDGVAAQRARIAILDVTGIKHVDTAVANALVKTAQAANLLGTEVVLTGIAPDVARILVELGVDLGTLKTRGTLQSAVAYAMGKPTHSASAPSLKAR</sequence>
<dbReference type="InterPro" id="IPR036513">
    <property type="entry name" value="STAS_dom_sf"/>
</dbReference>
<dbReference type="EMBL" id="ASRX01000018">
    <property type="protein sequence ID" value="EYF06096.1"/>
    <property type="molecule type" value="Genomic_DNA"/>
</dbReference>
<dbReference type="InterPro" id="IPR051932">
    <property type="entry name" value="Bact_StressResp_Reg"/>
</dbReference>
<dbReference type="Gene3D" id="3.30.750.24">
    <property type="entry name" value="STAS domain"/>
    <property type="match status" value="1"/>
</dbReference>
<evidence type="ECO:0000259" key="2">
    <source>
        <dbReference type="PROSITE" id="PS50113"/>
    </source>
</evidence>
<dbReference type="InterPro" id="IPR000014">
    <property type="entry name" value="PAS"/>
</dbReference>
<proteinExistence type="predicted"/>
<dbReference type="SUPFAM" id="SSF52091">
    <property type="entry name" value="SpoIIaa-like"/>
    <property type="match status" value="1"/>
</dbReference>
<organism evidence="4 5">
    <name type="scientific">Chondromyces apiculatus DSM 436</name>
    <dbReference type="NCBI Taxonomy" id="1192034"/>
    <lineage>
        <taxon>Bacteria</taxon>
        <taxon>Pseudomonadati</taxon>
        <taxon>Myxococcota</taxon>
        <taxon>Polyangia</taxon>
        <taxon>Polyangiales</taxon>
        <taxon>Polyangiaceae</taxon>
        <taxon>Chondromyces</taxon>
    </lineage>
</organism>
<dbReference type="PROSITE" id="PS50113">
    <property type="entry name" value="PAC"/>
    <property type="match status" value="1"/>
</dbReference>
<dbReference type="Gene3D" id="3.30.450.20">
    <property type="entry name" value="PAS domain"/>
    <property type="match status" value="2"/>
</dbReference>
<dbReference type="PROSITE" id="PS50801">
    <property type="entry name" value="STAS"/>
    <property type="match status" value="1"/>
</dbReference>
<feature type="domain" description="STAS" evidence="3">
    <location>
        <begin position="310"/>
        <end position="421"/>
    </location>
</feature>
<dbReference type="SMART" id="SM00086">
    <property type="entry name" value="PAC"/>
    <property type="match status" value="1"/>
</dbReference>
<accession>A0A017TBY3</accession>
<evidence type="ECO:0000313" key="4">
    <source>
        <dbReference type="EMBL" id="EYF06096.1"/>
    </source>
</evidence>
<dbReference type="NCBIfam" id="TIGR00229">
    <property type="entry name" value="sensory_box"/>
    <property type="match status" value="1"/>
</dbReference>
<dbReference type="eggNOG" id="COG4251">
    <property type="taxonomic scope" value="Bacteria"/>
</dbReference>
<dbReference type="AlphaFoldDB" id="A0A017TBY3"/>
<dbReference type="PANTHER" id="PTHR33745">
    <property type="entry name" value="RSBT ANTAGONIST PROTEIN RSBS-RELATED"/>
    <property type="match status" value="1"/>
</dbReference>
<feature type="domain" description="PAC" evidence="2">
    <location>
        <begin position="239"/>
        <end position="293"/>
    </location>
</feature>
<dbReference type="PANTHER" id="PTHR33745:SF3">
    <property type="entry name" value="RSBT CO-ANTAGONIST PROTEIN RSBRC"/>
    <property type="match status" value="1"/>
</dbReference>
<gene>
    <name evidence="4" type="ORF">CAP_2286</name>
</gene>
<dbReference type="STRING" id="1192034.CAP_2286"/>
<evidence type="ECO:0000313" key="5">
    <source>
        <dbReference type="Proteomes" id="UP000019678"/>
    </source>
</evidence>
<dbReference type="CDD" id="cd07041">
    <property type="entry name" value="STAS_RsbR_RsbS_like"/>
    <property type="match status" value="1"/>
</dbReference>
<dbReference type="Pfam" id="PF01740">
    <property type="entry name" value="STAS"/>
    <property type="match status" value="1"/>
</dbReference>
<keyword evidence="1" id="KW-0597">Phosphoprotein</keyword>
<dbReference type="InterPro" id="IPR035965">
    <property type="entry name" value="PAS-like_dom_sf"/>
</dbReference>
<dbReference type="InterPro" id="IPR001610">
    <property type="entry name" value="PAC"/>
</dbReference>
<dbReference type="InterPro" id="IPR000700">
    <property type="entry name" value="PAS-assoc_C"/>
</dbReference>
<evidence type="ECO:0000259" key="3">
    <source>
        <dbReference type="PROSITE" id="PS50801"/>
    </source>
</evidence>
<dbReference type="OrthoDB" id="9800154at2"/>
<dbReference type="InterPro" id="IPR013656">
    <property type="entry name" value="PAS_4"/>
</dbReference>
<dbReference type="eggNOG" id="COG1366">
    <property type="taxonomic scope" value="Bacteria"/>
</dbReference>